<dbReference type="GO" id="GO:0046872">
    <property type="term" value="F:metal ion binding"/>
    <property type="evidence" value="ECO:0007669"/>
    <property type="project" value="UniProtKB-KW"/>
</dbReference>
<dbReference type="Pfam" id="PF02746">
    <property type="entry name" value="MR_MLE_N"/>
    <property type="match status" value="1"/>
</dbReference>
<comment type="caution">
    <text evidence="8">The sequence shown here is derived from an EMBL/GenBank/DDBJ whole genome shotgun (WGS) entry which is preliminary data.</text>
</comment>
<evidence type="ECO:0000259" key="7">
    <source>
        <dbReference type="SMART" id="SM00922"/>
    </source>
</evidence>
<evidence type="ECO:0000256" key="1">
    <source>
        <dbReference type="ARBA" id="ARBA00001968"/>
    </source>
</evidence>
<evidence type="ECO:0000256" key="5">
    <source>
        <dbReference type="ARBA" id="ARBA00029491"/>
    </source>
</evidence>
<dbReference type="PANTHER" id="PTHR48073:SF5">
    <property type="entry name" value="O-SUCCINYLBENZOATE SYNTHASE"/>
    <property type="match status" value="1"/>
</dbReference>
<dbReference type="SUPFAM" id="SSF54826">
    <property type="entry name" value="Enolase N-terminal domain-like"/>
    <property type="match status" value="1"/>
</dbReference>
<accession>A0A9W6HPW0</accession>
<dbReference type="Proteomes" id="UP001142325">
    <property type="component" value="Unassembled WGS sequence"/>
</dbReference>
<name>A0A9W6HPW0_9MICO</name>
<dbReference type="Gene3D" id="3.20.20.120">
    <property type="entry name" value="Enolase-like C-terminal domain"/>
    <property type="match status" value="1"/>
</dbReference>
<dbReference type="GO" id="GO:0009234">
    <property type="term" value="P:menaquinone biosynthetic process"/>
    <property type="evidence" value="ECO:0007669"/>
    <property type="project" value="UniProtKB-UniRule"/>
</dbReference>
<organism evidence="8 9">
    <name type="scientific">Microbacterium keratanolyticum</name>
    <dbReference type="NCBI Taxonomy" id="67574"/>
    <lineage>
        <taxon>Bacteria</taxon>
        <taxon>Bacillati</taxon>
        <taxon>Actinomycetota</taxon>
        <taxon>Actinomycetes</taxon>
        <taxon>Micrococcales</taxon>
        <taxon>Microbacteriaceae</taxon>
        <taxon>Microbacterium</taxon>
    </lineage>
</organism>
<dbReference type="InterPro" id="IPR010197">
    <property type="entry name" value="OSBS/NAAAR"/>
</dbReference>
<dbReference type="InterPro" id="IPR029065">
    <property type="entry name" value="Enolase_C-like"/>
</dbReference>
<dbReference type="Gene3D" id="3.30.390.10">
    <property type="entry name" value="Enolase-like, N-terminal domain"/>
    <property type="match status" value="1"/>
</dbReference>
<dbReference type="InterPro" id="IPR036849">
    <property type="entry name" value="Enolase-like_C_sf"/>
</dbReference>
<dbReference type="SFLD" id="SFLDG00180">
    <property type="entry name" value="muconate_cycloisomerase"/>
    <property type="match status" value="1"/>
</dbReference>
<dbReference type="GO" id="GO:0016854">
    <property type="term" value="F:racemase and epimerase activity"/>
    <property type="evidence" value="ECO:0007669"/>
    <property type="project" value="UniProtKB-ARBA"/>
</dbReference>
<evidence type="ECO:0000313" key="8">
    <source>
        <dbReference type="EMBL" id="GLK00716.1"/>
    </source>
</evidence>
<dbReference type="SFLD" id="SFLDF00009">
    <property type="entry name" value="o-succinylbenzoate_synthase"/>
    <property type="match status" value="1"/>
</dbReference>
<evidence type="ECO:0000313" key="9">
    <source>
        <dbReference type="Proteomes" id="UP001142325"/>
    </source>
</evidence>
<evidence type="ECO:0000256" key="6">
    <source>
        <dbReference type="NCBIfam" id="TIGR01928"/>
    </source>
</evidence>
<evidence type="ECO:0000256" key="3">
    <source>
        <dbReference type="ARBA" id="ARBA00022842"/>
    </source>
</evidence>
<keyword evidence="2" id="KW-0479">Metal-binding</keyword>
<dbReference type="InterPro" id="IPR013342">
    <property type="entry name" value="Mandelate_racemase_C"/>
</dbReference>
<dbReference type="RefSeq" id="WP_204938414.1">
    <property type="nucleotide sequence ID" value="NZ_BAAAUM010000001.1"/>
</dbReference>
<keyword evidence="4" id="KW-0456">Lyase</keyword>
<keyword evidence="9" id="KW-1185">Reference proteome</keyword>
<dbReference type="PANTHER" id="PTHR48073">
    <property type="entry name" value="O-SUCCINYLBENZOATE SYNTHASE-RELATED"/>
    <property type="match status" value="1"/>
</dbReference>
<dbReference type="CDD" id="cd03317">
    <property type="entry name" value="NAAAR"/>
    <property type="match status" value="1"/>
</dbReference>
<dbReference type="SFLD" id="SFLDS00001">
    <property type="entry name" value="Enolase"/>
    <property type="match status" value="1"/>
</dbReference>
<dbReference type="GO" id="GO:0043748">
    <property type="term" value="F:O-succinylbenzoate synthase activity"/>
    <property type="evidence" value="ECO:0007669"/>
    <property type="project" value="UniProtKB-EC"/>
</dbReference>
<feature type="domain" description="Mandelate racemase/muconate lactonizing enzyme C-terminal" evidence="7">
    <location>
        <begin position="154"/>
        <end position="247"/>
    </location>
</feature>
<evidence type="ECO:0000256" key="4">
    <source>
        <dbReference type="ARBA" id="ARBA00023239"/>
    </source>
</evidence>
<dbReference type="InterPro" id="IPR029017">
    <property type="entry name" value="Enolase-like_N"/>
</dbReference>
<dbReference type="EC" id="4.2.1.113" evidence="5 6"/>
<protein>
    <recommendedName>
        <fullName evidence="5 6">o-succinylbenzoate synthase</fullName>
        <ecNumber evidence="5 6">4.2.1.113</ecNumber>
    </recommendedName>
</protein>
<reference evidence="8" key="2">
    <citation type="submission" date="2023-01" db="EMBL/GenBank/DDBJ databases">
        <authorList>
            <person name="Sun Q."/>
            <person name="Evtushenko L."/>
        </authorList>
    </citation>
    <scope>NUCLEOTIDE SEQUENCE</scope>
    <source>
        <strain evidence="8">VKM Ac-1958</strain>
    </source>
</reference>
<dbReference type="EMBL" id="BSET01000001">
    <property type="protein sequence ID" value="GLK00716.1"/>
    <property type="molecule type" value="Genomic_DNA"/>
</dbReference>
<evidence type="ECO:0000256" key="2">
    <source>
        <dbReference type="ARBA" id="ARBA00022723"/>
    </source>
</evidence>
<gene>
    <name evidence="8" type="primary">menC_2</name>
    <name evidence="8" type="ORF">GCM10017596_04310</name>
</gene>
<reference evidence="8" key="1">
    <citation type="journal article" date="2014" name="Int. J. Syst. Evol. Microbiol.">
        <title>Complete genome sequence of Corynebacterium casei LMG S-19264T (=DSM 44701T), isolated from a smear-ripened cheese.</title>
        <authorList>
            <consortium name="US DOE Joint Genome Institute (JGI-PGF)"/>
            <person name="Walter F."/>
            <person name="Albersmeier A."/>
            <person name="Kalinowski J."/>
            <person name="Ruckert C."/>
        </authorList>
    </citation>
    <scope>NUCLEOTIDE SEQUENCE</scope>
    <source>
        <strain evidence="8">VKM Ac-1958</strain>
    </source>
</reference>
<sequence>MLIESIQLRELSLPIVSPFTTSFGTQTVRNTYLLRIAGTVRTAQGTESVAGWGECVSLSDPVYSSEYLRGAREVTERYLVPALFAAQESGQEITAETVASVLEHIVGHRMAKSALEMAVLDAQLRGHGMSFASYFGATRTAVPSGVSVGIQDSIDDLLGAVGVYLEEGYVRIKLKIQPGWDIEPVAAVRRAFGDDVPLQVDANAAYTLVDARQLRRLDDYGLLLIEQPLAEDDLVQHAKLAQMMHTPICLDESIESAKDTADAISLGAASVINVKPGRVGGYLEARRIHDLARAHGVAVWCGGMLETGLGRAANTALAALDGFTLPGDISASDRFYRQDITEPFVLRDGMIDVPQGPGLGVTPIPEVLDALAAAPVELWPAAH</sequence>
<keyword evidence="3" id="KW-0460">Magnesium</keyword>
<dbReference type="NCBIfam" id="TIGR01928">
    <property type="entry name" value="menC_lowGC_arch"/>
    <property type="match status" value="1"/>
</dbReference>
<dbReference type="InterPro" id="IPR013341">
    <property type="entry name" value="Mandelate_racemase_N_dom"/>
</dbReference>
<dbReference type="SMART" id="SM00922">
    <property type="entry name" value="MR_MLE"/>
    <property type="match status" value="1"/>
</dbReference>
<dbReference type="Pfam" id="PF13378">
    <property type="entry name" value="MR_MLE_C"/>
    <property type="match status" value="1"/>
</dbReference>
<proteinExistence type="predicted"/>
<dbReference type="SUPFAM" id="SSF51604">
    <property type="entry name" value="Enolase C-terminal domain-like"/>
    <property type="match status" value="1"/>
</dbReference>
<comment type="cofactor">
    <cofactor evidence="1">
        <name>a divalent metal cation</name>
        <dbReference type="ChEBI" id="CHEBI:60240"/>
    </cofactor>
</comment>
<dbReference type="AlphaFoldDB" id="A0A9W6HPW0"/>